<evidence type="ECO:0000256" key="3">
    <source>
        <dbReference type="ARBA" id="ARBA00022651"/>
    </source>
</evidence>
<sequence>MVLFRRNSPFPYPIKVFTLSIKPYNRTELYENMQPNHTLKAKIWTLLMFISIGTALAQELPKTLEWTIKGQIRKALVYIPASAKTKPTPIIFAFHGHGGTMLNMFRTRGFEKLWPEAIFICPQGLNTVGILTDPEGKKSGWVMSNQTNDNRDLQFFDAMLKTLRTDYNINNSRIYATGHSNGGGFTYLLWTTRANEFAAFAPTATAGGKLIPLLNTPKPGFHLMGEADPLVKPNWQKITYNKILRINGCTQEGSKLDSNITAYTGKNGNDFELFIHSGGHEYPKNANQPIIDFFKKYTKK</sequence>
<dbReference type="SUPFAM" id="SSF53474">
    <property type="entry name" value="alpha/beta-Hydrolases"/>
    <property type="match status" value="1"/>
</dbReference>
<keyword evidence="4" id="KW-0732">Signal</keyword>
<name>A0A286A7P4_9SPHI</name>
<dbReference type="PANTHER" id="PTHR38050">
    <property type="match status" value="1"/>
</dbReference>
<keyword evidence="3" id="KW-0858">Xylan degradation</keyword>
<keyword evidence="7" id="KW-0624">Polysaccharide degradation</keyword>
<evidence type="ECO:0000256" key="4">
    <source>
        <dbReference type="ARBA" id="ARBA00022729"/>
    </source>
</evidence>
<dbReference type="PANTHER" id="PTHR38050:SF2">
    <property type="entry name" value="FERULOYL ESTERASE C-RELATED"/>
    <property type="match status" value="1"/>
</dbReference>
<dbReference type="EMBL" id="OCMT01000003">
    <property type="protein sequence ID" value="SOD17932.1"/>
    <property type="molecule type" value="Genomic_DNA"/>
</dbReference>
<accession>A0A286A7P4</accession>
<evidence type="ECO:0000256" key="1">
    <source>
        <dbReference type="ARBA" id="ARBA00004613"/>
    </source>
</evidence>
<evidence type="ECO:0000256" key="6">
    <source>
        <dbReference type="ARBA" id="ARBA00023277"/>
    </source>
</evidence>
<dbReference type="InterPro" id="IPR029058">
    <property type="entry name" value="AB_hydrolase_fold"/>
</dbReference>
<gene>
    <name evidence="8" type="ORF">SAMN06297358_2746</name>
</gene>
<dbReference type="AlphaFoldDB" id="A0A286A7P4"/>
<proteinExistence type="predicted"/>
<dbReference type="GO" id="GO:0005576">
    <property type="term" value="C:extracellular region"/>
    <property type="evidence" value="ECO:0007669"/>
    <property type="project" value="UniProtKB-SubCell"/>
</dbReference>
<keyword evidence="2" id="KW-0964">Secreted</keyword>
<evidence type="ECO:0000313" key="8">
    <source>
        <dbReference type="EMBL" id="SOD17932.1"/>
    </source>
</evidence>
<dbReference type="Proteomes" id="UP000219281">
    <property type="component" value="Unassembled WGS sequence"/>
</dbReference>
<keyword evidence="5" id="KW-0378">Hydrolase</keyword>
<dbReference type="Gene3D" id="3.40.50.1820">
    <property type="entry name" value="alpha/beta hydrolase"/>
    <property type="match status" value="1"/>
</dbReference>
<keyword evidence="9" id="KW-1185">Reference proteome</keyword>
<dbReference type="GO" id="GO:0030600">
    <property type="term" value="F:feruloyl esterase activity"/>
    <property type="evidence" value="ECO:0007669"/>
    <property type="project" value="InterPro"/>
</dbReference>
<evidence type="ECO:0000256" key="2">
    <source>
        <dbReference type="ARBA" id="ARBA00022525"/>
    </source>
</evidence>
<dbReference type="InterPro" id="IPR043595">
    <property type="entry name" value="FaeB/C/D"/>
</dbReference>
<organism evidence="8 9">
    <name type="scientific">Pedobacter xixiisoli</name>
    <dbReference type="NCBI Taxonomy" id="1476464"/>
    <lineage>
        <taxon>Bacteria</taxon>
        <taxon>Pseudomonadati</taxon>
        <taxon>Bacteroidota</taxon>
        <taxon>Sphingobacteriia</taxon>
        <taxon>Sphingobacteriales</taxon>
        <taxon>Sphingobacteriaceae</taxon>
        <taxon>Pedobacter</taxon>
    </lineage>
</organism>
<protein>
    <submittedName>
        <fullName evidence="8">Polyhydroxybutyrate depolymerase</fullName>
    </submittedName>
</protein>
<evidence type="ECO:0000256" key="7">
    <source>
        <dbReference type="ARBA" id="ARBA00023326"/>
    </source>
</evidence>
<comment type="subcellular location">
    <subcellularLocation>
        <location evidence="1">Secreted</location>
    </subcellularLocation>
</comment>
<evidence type="ECO:0000256" key="5">
    <source>
        <dbReference type="ARBA" id="ARBA00022801"/>
    </source>
</evidence>
<evidence type="ECO:0000313" key="9">
    <source>
        <dbReference type="Proteomes" id="UP000219281"/>
    </source>
</evidence>
<reference evidence="9" key="1">
    <citation type="submission" date="2017-09" db="EMBL/GenBank/DDBJ databases">
        <authorList>
            <person name="Varghese N."/>
            <person name="Submissions S."/>
        </authorList>
    </citation>
    <scope>NUCLEOTIDE SEQUENCE [LARGE SCALE GENOMIC DNA]</scope>
    <source>
        <strain evidence="9">CGMCC 1.12803</strain>
    </source>
</reference>
<dbReference type="GO" id="GO:0045493">
    <property type="term" value="P:xylan catabolic process"/>
    <property type="evidence" value="ECO:0007669"/>
    <property type="project" value="UniProtKB-KW"/>
</dbReference>
<keyword evidence="6" id="KW-0119">Carbohydrate metabolism</keyword>